<protein>
    <recommendedName>
        <fullName evidence="2">Thioredoxin</fullName>
    </recommendedName>
</protein>
<dbReference type="EMBL" id="AZMM01000542">
    <property type="protein sequence ID" value="ETJ45465.1"/>
    <property type="molecule type" value="Genomic_DNA"/>
</dbReference>
<feature type="non-terminal residue" evidence="1">
    <location>
        <position position="1"/>
    </location>
</feature>
<name>W1YUN8_9ZZZZ</name>
<reference evidence="1" key="1">
    <citation type="submission" date="2013-12" db="EMBL/GenBank/DDBJ databases">
        <title>A Varibaculum cambriense genome reconstructed from a premature infant gut community with otherwise low bacterial novelty that shifts toward anaerobic metabolism during the third week of life.</title>
        <authorList>
            <person name="Brown C.T."/>
            <person name="Sharon I."/>
            <person name="Thomas B.C."/>
            <person name="Castelle C.J."/>
            <person name="Morowitz M.J."/>
            <person name="Banfield J.F."/>
        </authorList>
    </citation>
    <scope>NUCLEOTIDE SEQUENCE</scope>
</reference>
<proteinExistence type="predicted"/>
<organism evidence="1">
    <name type="scientific">human gut metagenome</name>
    <dbReference type="NCBI Taxonomy" id="408170"/>
    <lineage>
        <taxon>unclassified sequences</taxon>
        <taxon>metagenomes</taxon>
        <taxon>organismal metagenomes</taxon>
    </lineage>
</organism>
<evidence type="ECO:0008006" key="2">
    <source>
        <dbReference type="Google" id="ProtNLM"/>
    </source>
</evidence>
<evidence type="ECO:0000313" key="1">
    <source>
        <dbReference type="EMBL" id="ETJ45465.1"/>
    </source>
</evidence>
<gene>
    <name evidence="1" type="ORF">Q604_UNBC00542G0001</name>
</gene>
<dbReference type="AlphaFoldDB" id="W1YUN8"/>
<comment type="caution">
    <text evidence="1">The sequence shown here is derived from an EMBL/GenBank/DDBJ whole genome shotgun (WGS) entry which is preliminary data.</text>
</comment>
<sequence>YGQVVKQVVGVHTKEQLKAIIAELS</sequence>
<accession>W1YUN8</accession>